<dbReference type="AlphaFoldDB" id="A0A4P9YXI2"/>
<keyword evidence="11" id="KW-0812">Transmembrane</keyword>
<comment type="catalytic activity">
    <reaction evidence="9 10">
        <text>L-kynurenine + NADPH + O2 + H(+) = 3-hydroxy-L-kynurenine + NADP(+) + H2O</text>
        <dbReference type="Rhea" id="RHEA:20545"/>
        <dbReference type="ChEBI" id="CHEBI:15377"/>
        <dbReference type="ChEBI" id="CHEBI:15378"/>
        <dbReference type="ChEBI" id="CHEBI:15379"/>
        <dbReference type="ChEBI" id="CHEBI:57783"/>
        <dbReference type="ChEBI" id="CHEBI:57959"/>
        <dbReference type="ChEBI" id="CHEBI:58125"/>
        <dbReference type="ChEBI" id="CHEBI:58349"/>
        <dbReference type="EC" id="1.14.13.9"/>
    </reaction>
</comment>
<evidence type="ECO:0000256" key="2">
    <source>
        <dbReference type="ARBA" id="ARBA00022630"/>
    </source>
</evidence>
<keyword evidence="14" id="KW-1185">Reference proteome</keyword>
<dbReference type="Gene3D" id="3.50.50.60">
    <property type="entry name" value="FAD/NAD(P)-binding domain"/>
    <property type="match status" value="1"/>
</dbReference>
<dbReference type="PRINTS" id="PR00420">
    <property type="entry name" value="RNGMNOXGNASE"/>
</dbReference>
<dbReference type="InterPro" id="IPR027545">
    <property type="entry name" value="Kynurenine_monooxygenase"/>
</dbReference>
<dbReference type="HAMAP" id="MF_01971">
    <property type="entry name" value="Kynurenine_monooxygenase"/>
    <property type="match status" value="1"/>
</dbReference>
<protein>
    <recommendedName>
        <fullName evidence="10">Kynurenine 3-monooxygenase</fullName>
        <ecNumber evidence="10">1.14.13.9</ecNumber>
    </recommendedName>
    <alternativeName>
        <fullName evidence="10">Biosynthesis of nicotinic acid protein 4</fullName>
    </alternativeName>
    <alternativeName>
        <fullName evidence="10">Kynurenine 3-hydroxylase</fullName>
    </alternativeName>
</protein>
<evidence type="ECO:0000259" key="12">
    <source>
        <dbReference type="Pfam" id="PF01494"/>
    </source>
</evidence>
<dbReference type="EC" id="1.14.13.9" evidence="10"/>
<dbReference type="GO" id="GO:0019805">
    <property type="term" value="P:quinolinate biosynthetic process"/>
    <property type="evidence" value="ECO:0007669"/>
    <property type="project" value="UniProtKB-UniRule"/>
</dbReference>
<evidence type="ECO:0000256" key="8">
    <source>
        <dbReference type="ARBA" id="ARBA00023128"/>
    </source>
</evidence>
<proteinExistence type="inferred from homology"/>
<evidence type="ECO:0000256" key="9">
    <source>
        <dbReference type="ARBA" id="ARBA00047818"/>
    </source>
</evidence>
<reference evidence="14" key="1">
    <citation type="journal article" date="2018" name="Nat. Microbiol.">
        <title>Leveraging single-cell genomics to expand the fungal tree of life.</title>
        <authorList>
            <person name="Ahrendt S.R."/>
            <person name="Quandt C.A."/>
            <person name="Ciobanu D."/>
            <person name="Clum A."/>
            <person name="Salamov A."/>
            <person name="Andreopoulos B."/>
            <person name="Cheng J.F."/>
            <person name="Woyke T."/>
            <person name="Pelin A."/>
            <person name="Henrissat B."/>
            <person name="Reynolds N.K."/>
            <person name="Benny G.L."/>
            <person name="Smith M.E."/>
            <person name="James T.Y."/>
            <person name="Grigoriev I.V."/>
        </authorList>
    </citation>
    <scope>NUCLEOTIDE SEQUENCE [LARGE SCALE GENOMIC DNA]</scope>
    <source>
        <strain evidence="14">Benny S71-1</strain>
    </source>
</reference>
<dbReference type="Proteomes" id="UP000278143">
    <property type="component" value="Unassembled WGS sequence"/>
</dbReference>
<sequence length="479" mass="54212">MAIAKKEAGTPQSVAVVGAGPVGALAALYMAQLGWRVSLYEARSDIRKEQVYHGRSINLALSTRGILALRGTKLNLDEEVLREAIPMRGRMIHDQHGRQSSQAYGVHGEASRWTYINSVDRGKLNCRLLDAAEKHPNIKLKFGHKVVHCQPDLGALVVETGTDDARETFTISHDFIIGADGAFSTIRRALMRCTRMDYQQAYIPHCYRELTIQARVDAEGNRSFAMDPYHLHIWPKMSYMMIALPNTDQSFTCTLFMPQEKFDAIRSQQQLVEFFQQEFPDAYELIGRESLCEEYFRNPLGSLISIKCKPYHYQDKMVIIGDAAHSMVPFYGQGMNAGMEDVMILQEMLLRYQNSLSDALDAYTALRHDDAVAICDLAMYNYVEMRAHVHSPVYRARKAIEGVLYRLMPSYVVPLYTMVSFTTIRYSEATRRSQRQGRWIYIASGVALAVTLGLAFAATTISLSHHHRRHRQQAPTSAA</sequence>
<dbReference type="InterPro" id="IPR036188">
    <property type="entry name" value="FAD/NAD-bd_sf"/>
</dbReference>
<dbReference type="EMBL" id="KZ990046">
    <property type="protein sequence ID" value="RKP24767.1"/>
    <property type="molecule type" value="Genomic_DNA"/>
</dbReference>
<evidence type="ECO:0000256" key="3">
    <source>
        <dbReference type="ARBA" id="ARBA00022642"/>
    </source>
</evidence>
<dbReference type="GO" id="GO:0004502">
    <property type="term" value="F:kynurenine 3-monooxygenase activity"/>
    <property type="evidence" value="ECO:0007669"/>
    <property type="project" value="UniProtKB-UniRule"/>
</dbReference>
<dbReference type="GO" id="GO:0070189">
    <property type="term" value="P:kynurenine metabolic process"/>
    <property type="evidence" value="ECO:0007669"/>
    <property type="project" value="TreeGrafter"/>
</dbReference>
<evidence type="ECO:0000256" key="1">
    <source>
        <dbReference type="ARBA" id="ARBA00001974"/>
    </source>
</evidence>
<evidence type="ECO:0000256" key="7">
    <source>
        <dbReference type="ARBA" id="ARBA00023033"/>
    </source>
</evidence>
<keyword evidence="7 10" id="KW-0503">Monooxygenase</keyword>
<organism evidence="13 14">
    <name type="scientific">Syncephalis pseudoplumigaleata</name>
    <dbReference type="NCBI Taxonomy" id="1712513"/>
    <lineage>
        <taxon>Eukaryota</taxon>
        <taxon>Fungi</taxon>
        <taxon>Fungi incertae sedis</taxon>
        <taxon>Zoopagomycota</taxon>
        <taxon>Zoopagomycotina</taxon>
        <taxon>Zoopagomycetes</taxon>
        <taxon>Zoopagales</taxon>
        <taxon>Piptocephalidaceae</taxon>
        <taxon>Syncephalis</taxon>
    </lineage>
</organism>
<dbReference type="GO" id="GO:0005741">
    <property type="term" value="C:mitochondrial outer membrane"/>
    <property type="evidence" value="ECO:0007669"/>
    <property type="project" value="UniProtKB-SubCell"/>
</dbReference>
<keyword evidence="8 10" id="KW-0496">Mitochondrion</keyword>
<keyword evidence="2 10" id="KW-0285">Flavoprotein</keyword>
<evidence type="ECO:0000256" key="11">
    <source>
        <dbReference type="SAM" id="Phobius"/>
    </source>
</evidence>
<keyword evidence="11" id="KW-1133">Transmembrane helix</keyword>
<evidence type="ECO:0000256" key="5">
    <source>
        <dbReference type="ARBA" id="ARBA00022857"/>
    </source>
</evidence>
<feature type="transmembrane region" description="Helical" evidence="11">
    <location>
        <begin position="439"/>
        <end position="463"/>
    </location>
</feature>
<keyword evidence="10" id="KW-1000">Mitochondrion outer membrane</keyword>
<comment type="subcellular location">
    <subcellularLocation>
        <location evidence="10">Mitochondrion outer membrane</location>
    </subcellularLocation>
</comment>
<dbReference type="OrthoDB" id="10053569at2759"/>
<keyword evidence="4 10" id="KW-0274">FAD</keyword>
<dbReference type="Pfam" id="PF01494">
    <property type="entry name" value="FAD_binding_3"/>
    <property type="match status" value="1"/>
</dbReference>
<comment type="pathway">
    <text evidence="10">Cofactor biosynthesis; NAD(+) biosynthesis; quinolinate from L-kynurenine: step 1/3.</text>
</comment>
<keyword evidence="5 10" id="KW-0521">NADP</keyword>
<accession>A0A4P9YXI2</accession>
<keyword evidence="6 10" id="KW-0560">Oxidoreductase</keyword>
<evidence type="ECO:0000313" key="14">
    <source>
        <dbReference type="Proteomes" id="UP000278143"/>
    </source>
</evidence>
<dbReference type="SUPFAM" id="SSF51905">
    <property type="entry name" value="FAD/NAD(P)-binding domain"/>
    <property type="match status" value="1"/>
</dbReference>
<dbReference type="PANTHER" id="PTHR46028">
    <property type="entry name" value="KYNURENINE 3-MONOOXYGENASE"/>
    <property type="match status" value="1"/>
</dbReference>
<dbReference type="UniPathway" id="UPA00253">
    <property type="reaction ID" value="UER00328"/>
</dbReference>
<comment type="cofactor">
    <cofactor evidence="1 10">
        <name>FAD</name>
        <dbReference type="ChEBI" id="CHEBI:57692"/>
    </cofactor>
</comment>
<feature type="domain" description="FAD-binding" evidence="12">
    <location>
        <begin position="13"/>
        <end position="376"/>
    </location>
</feature>
<dbReference type="InterPro" id="IPR002938">
    <property type="entry name" value="FAD-bd"/>
</dbReference>
<comment type="function">
    <text evidence="10">Catalyzes the hydroxylation of L-kynurenine (L-Kyn) to form 3-hydroxy-L-kynurenine (L-3OHKyn). Required for synthesis of quinolinic acid.</text>
</comment>
<dbReference type="GO" id="GO:0034354">
    <property type="term" value="P:'de novo' NAD+ biosynthetic process from L-tryptophan"/>
    <property type="evidence" value="ECO:0007669"/>
    <property type="project" value="UniProtKB-UniRule"/>
</dbReference>
<name>A0A4P9YXI2_9FUNG</name>
<dbReference type="GO" id="GO:0006569">
    <property type="term" value="P:L-tryptophan catabolic process"/>
    <property type="evidence" value="ECO:0007669"/>
    <property type="project" value="UniProtKB-UniRule"/>
</dbReference>
<dbReference type="GO" id="GO:0043420">
    <property type="term" value="P:anthranilate metabolic process"/>
    <property type="evidence" value="ECO:0007669"/>
    <property type="project" value="UniProtKB-UniRule"/>
</dbReference>
<evidence type="ECO:0000256" key="6">
    <source>
        <dbReference type="ARBA" id="ARBA00023002"/>
    </source>
</evidence>
<evidence type="ECO:0000313" key="13">
    <source>
        <dbReference type="EMBL" id="RKP24767.1"/>
    </source>
</evidence>
<keyword evidence="3 10" id="KW-0662">Pyridine nucleotide biosynthesis</keyword>
<comment type="similarity">
    <text evidence="10">Belongs to the aromatic-ring hydroxylase family. KMO subfamily.</text>
</comment>
<dbReference type="PANTHER" id="PTHR46028:SF2">
    <property type="entry name" value="KYNURENINE 3-MONOOXYGENASE"/>
    <property type="match status" value="1"/>
</dbReference>
<evidence type="ECO:0000256" key="10">
    <source>
        <dbReference type="HAMAP-Rule" id="MF_03018"/>
    </source>
</evidence>
<evidence type="ECO:0000256" key="4">
    <source>
        <dbReference type="ARBA" id="ARBA00022827"/>
    </source>
</evidence>
<keyword evidence="10 11" id="KW-0472">Membrane</keyword>
<gene>
    <name evidence="10" type="primary">BNA4</name>
    <name evidence="13" type="ORF">SYNPS1DRAFT_33143</name>
</gene>
<dbReference type="FunFam" id="3.50.50.60:FF:000129">
    <property type="entry name" value="Kynurenine 3-monooxygenase"/>
    <property type="match status" value="1"/>
</dbReference>
<dbReference type="GO" id="GO:0071949">
    <property type="term" value="F:FAD binding"/>
    <property type="evidence" value="ECO:0007669"/>
    <property type="project" value="InterPro"/>
</dbReference>